<evidence type="ECO:0000313" key="8">
    <source>
        <dbReference type="EMBL" id="EAR20659.1"/>
    </source>
</evidence>
<keyword evidence="9" id="KW-1185">Reference proteome</keyword>
<dbReference type="GO" id="GO:0009425">
    <property type="term" value="C:bacterial-type flagellum basal body"/>
    <property type="evidence" value="ECO:0007669"/>
    <property type="project" value="UniProtKB-SubCell"/>
</dbReference>
<dbReference type="InterPro" id="IPR052205">
    <property type="entry name" value="FliO/MopB"/>
</dbReference>
<proteinExistence type="inferred from homology"/>
<dbReference type="GO" id="GO:0005886">
    <property type="term" value="C:plasma membrane"/>
    <property type="evidence" value="ECO:0007669"/>
    <property type="project" value="UniProtKB-SubCell"/>
</dbReference>
<keyword evidence="8" id="KW-0969">Cilium</keyword>
<keyword evidence="8" id="KW-0966">Cell projection</keyword>
<evidence type="ECO:0000256" key="4">
    <source>
        <dbReference type="ARBA" id="ARBA00023136"/>
    </source>
</evidence>
<evidence type="ECO:0000256" key="3">
    <source>
        <dbReference type="ARBA" id="ARBA00022989"/>
    </source>
</evidence>
<evidence type="ECO:0000313" key="9">
    <source>
        <dbReference type="Proteomes" id="UP000003374"/>
    </source>
</evidence>
<accession>A4BUE5</accession>
<dbReference type="NCBIfam" id="TIGR03500">
    <property type="entry name" value="FliO_TIGR"/>
    <property type="match status" value="1"/>
</dbReference>
<evidence type="ECO:0000256" key="7">
    <source>
        <dbReference type="RuleBase" id="RU362064"/>
    </source>
</evidence>
<dbReference type="Pfam" id="PF04347">
    <property type="entry name" value="FliO"/>
    <property type="match status" value="1"/>
</dbReference>
<evidence type="ECO:0000256" key="2">
    <source>
        <dbReference type="ARBA" id="ARBA00022692"/>
    </source>
</evidence>
<keyword evidence="1 7" id="KW-1003">Cell membrane</keyword>
<dbReference type="STRING" id="314278.NB231_02043"/>
<keyword evidence="4 7" id="KW-0472">Membrane</keyword>
<protein>
    <recommendedName>
        <fullName evidence="7">Flagellar protein</fullName>
    </recommendedName>
</protein>
<evidence type="ECO:0000256" key="5">
    <source>
        <dbReference type="ARBA" id="ARBA00023143"/>
    </source>
</evidence>
<comment type="subcellular location">
    <subcellularLocation>
        <location evidence="7">Cell membrane</location>
    </subcellularLocation>
    <subcellularLocation>
        <location evidence="7">Bacterial flagellum basal body</location>
    </subcellularLocation>
</comment>
<evidence type="ECO:0000256" key="1">
    <source>
        <dbReference type="ARBA" id="ARBA00022475"/>
    </source>
</evidence>
<feature type="transmembrane region" description="Helical" evidence="7">
    <location>
        <begin position="37"/>
        <end position="59"/>
    </location>
</feature>
<keyword evidence="5 7" id="KW-0975">Bacterial flagellum</keyword>
<dbReference type="AlphaFoldDB" id="A4BUE5"/>
<dbReference type="eggNOG" id="COG3190">
    <property type="taxonomic scope" value="Bacteria"/>
</dbReference>
<comment type="caution">
    <text evidence="8">The sequence shown here is derived from an EMBL/GenBank/DDBJ whole genome shotgun (WGS) entry which is preliminary data.</text>
</comment>
<comment type="similarity">
    <text evidence="6 7">Belongs to the FliO/MopB family.</text>
</comment>
<dbReference type="HOGENOM" id="CLU_113213_2_2_6"/>
<evidence type="ECO:0000256" key="6">
    <source>
        <dbReference type="ARBA" id="ARBA00037937"/>
    </source>
</evidence>
<dbReference type="EMBL" id="AAOF01000018">
    <property type="protein sequence ID" value="EAR20659.1"/>
    <property type="molecule type" value="Genomic_DNA"/>
</dbReference>
<reference evidence="8 9" key="1">
    <citation type="submission" date="2006-02" db="EMBL/GenBank/DDBJ databases">
        <authorList>
            <person name="Waterbury J."/>
            <person name="Ferriera S."/>
            <person name="Johnson J."/>
            <person name="Kravitz S."/>
            <person name="Halpern A."/>
            <person name="Remington K."/>
            <person name="Beeson K."/>
            <person name="Tran B."/>
            <person name="Rogers Y.-H."/>
            <person name="Friedman R."/>
            <person name="Venter J.C."/>
        </authorList>
    </citation>
    <scope>NUCLEOTIDE SEQUENCE [LARGE SCALE GENOMIC DNA]</scope>
    <source>
        <strain evidence="8 9">Nb-231</strain>
    </source>
</reference>
<gene>
    <name evidence="8" type="ORF">NB231_02043</name>
</gene>
<sequence>MGSWGIGRIAGAVLVNFPAAAAQAAARVDGSGVDMDALLRLTFALGVVLAAIIGLAWLLRRVVRFNHGAAGQLRILGGLAVGSRERIVLVQVGKAQLLVGVAPGRVQTLHVLDEPIEVPAVAAPGADGRSVSFAQRLRAVLEEHGKR</sequence>
<dbReference type="PANTHER" id="PTHR38766:SF1">
    <property type="entry name" value="FLAGELLAR PROTEIN FLIO"/>
    <property type="match status" value="1"/>
</dbReference>
<dbReference type="OrthoDB" id="5741235at2"/>
<keyword evidence="2 7" id="KW-0812">Transmembrane</keyword>
<dbReference type="RefSeq" id="WP_004999320.1">
    <property type="nucleotide sequence ID" value="NZ_CH672427.1"/>
</dbReference>
<dbReference type="Proteomes" id="UP000003374">
    <property type="component" value="Unassembled WGS sequence"/>
</dbReference>
<dbReference type="PANTHER" id="PTHR38766">
    <property type="entry name" value="FLAGELLAR PROTEIN FLIO"/>
    <property type="match status" value="1"/>
</dbReference>
<keyword evidence="8" id="KW-0282">Flagellum</keyword>
<dbReference type="InterPro" id="IPR022781">
    <property type="entry name" value="Flagellar_biosynth_FliO"/>
</dbReference>
<keyword evidence="3 7" id="KW-1133">Transmembrane helix</keyword>
<dbReference type="GO" id="GO:0044781">
    <property type="term" value="P:bacterial-type flagellum organization"/>
    <property type="evidence" value="ECO:0007669"/>
    <property type="project" value="UniProtKB-UniRule"/>
</dbReference>
<organism evidence="8 9">
    <name type="scientific">Nitrococcus mobilis Nb-231</name>
    <dbReference type="NCBI Taxonomy" id="314278"/>
    <lineage>
        <taxon>Bacteria</taxon>
        <taxon>Pseudomonadati</taxon>
        <taxon>Pseudomonadota</taxon>
        <taxon>Gammaproteobacteria</taxon>
        <taxon>Chromatiales</taxon>
        <taxon>Ectothiorhodospiraceae</taxon>
        <taxon>Nitrococcus</taxon>
    </lineage>
</organism>
<name>A4BUE5_9GAMM</name>